<dbReference type="Proteomes" id="UP000308121">
    <property type="component" value="Unassembled WGS sequence"/>
</dbReference>
<evidence type="ECO:0000313" key="7">
    <source>
        <dbReference type="Proteomes" id="UP000308121"/>
    </source>
</evidence>
<evidence type="ECO:0000256" key="2">
    <source>
        <dbReference type="ARBA" id="ARBA00010742"/>
    </source>
</evidence>
<sequence length="347" mass="36272">MTTSRRPLGALALAAAASLALSACAGASSAAPAATSGEGLTTVRINQAFQSLLYLPLYVAEDQGFFEEEGVDVQISTGGGGTQSWSAVLGGSAEFSIQDPVFVPKTHESGGDGVVVAGIQDAPTVFIIGSDDADVQGDLSLLEGKKVVVSPEPDTTWAFMTHLIEENDLQDVELVNVAIGNELAAVSSGQADYALAVEPQITQGEVENGLHVVYSFSADPSWYPFAFSSLTGLPSWIEANPEAAQGVVTAFQKASDAIYADPEAAIATAQAYFPDLDPEVVATAVEREIDALGYPKDVLVSQDAWDRNLEIAAMTGNVAEYPSEATSYENNVDTELAERARAEADGE</sequence>
<comment type="subcellular location">
    <subcellularLocation>
        <location evidence="1">Periplasm</location>
    </subcellularLocation>
</comment>
<comment type="similarity">
    <text evidence="2">Belongs to the bacterial solute-binding protein SsuA/TauA family.</text>
</comment>
<reference evidence="6 7" key="1">
    <citation type="submission" date="2019-05" db="EMBL/GenBank/DDBJ databases">
        <title>Genome sequence of Cellulomonas hominis strain CS1.</title>
        <authorList>
            <person name="Belmont J."/>
            <person name="Maclea K.S."/>
        </authorList>
    </citation>
    <scope>NUCLEOTIDE SEQUENCE [LARGE SCALE GENOMIC DNA]</scope>
    <source>
        <strain evidence="6 7">CS1</strain>
    </source>
</reference>
<proteinExistence type="inferred from homology"/>
<feature type="signal peptide" evidence="4">
    <location>
        <begin position="1"/>
        <end position="25"/>
    </location>
</feature>
<dbReference type="PANTHER" id="PTHR30024:SF47">
    <property type="entry name" value="TAURINE-BINDING PERIPLASMIC PROTEIN"/>
    <property type="match status" value="1"/>
</dbReference>
<feature type="chain" id="PRO_5039456237" evidence="4">
    <location>
        <begin position="26"/>
        <end position="347"/>
    </location>
</feature>
<dbReference type="Gene3D" id="3.40.190.10">
    <property type="entry name" value="Periplasmic binding protein-like II"/>
    <property type="match status" value="2"/>
</dbReference>
<dbReference type="AlphaFoldDB" id="A0A7Z8K2K0"/>
<accession>A0A7Z8K2K0</accession>
<dbReference type="PROSITE" id="PS51318">
    <property type="entry name" value="TAT"/>
    <property type="match status" value="1"/>
</dbReference>
<dbReference type="PROSITE" id="PS51257">
    <property type="entry name" value="PROKAR_LIPOPROTEIN"/>
    <property type="match status" value="1"/>
</dbReference>
<name>A0A7Z8K2K0_9CELL</name>
<dbReference type="SUPFAM" id="SSF53850">
    <property type="entry name" value="Periplasmic binding protein-like II"/>
    <property type="match status" value="1"/>
</dbReference>
<gene>
    <name evidence="6" type="ORF">FA014_02680</name>
</gene>
<comment type="caution">
    <text evidence="6">The sequence shown here is derived from an EMBL/GenBank/DDBJ whole genome shotgun (WGS) entry which is preliminary data.</text>
</comment>
<dbReference type="InterPro" id="IPR015168">
    <property type="entry name" value="SsuA/THI5"/>
</dbReference>
<dbReference type="GO" id="GO:0042597">
    <property type="term" value="C:periplasmic space"/>
    <property type="evidence" value="ECO:0007669"/>
    <property type="project" value="UniProtKB-SubCell"/>
</dbReference>
<evidence type="ECO:0000313" key="6">
    <source>
        <dbReference type="EMBL" id="TKR26995.1"/>
    </source>
</evidence>
<dbReference type="Pfam" id="PF09084">
    <property type="entry name" value="NMT1"/>
    <property type="match status" value="1"/>
</dbReference>
<dbReference type="InterPro" id="IPR006311">
    <property type="entry name" value="TAT_signal"/>
</dbReference>
<feature type="domain" description="SsuA/THI5-like" evidence="5">
    <location>
        <begin position="55"/>
        <end position="265"/>
    </location>
</feature>
<keyword evidence="3 4" id="KW-0732">Signal</keyword>
<evidence type="ECO:0000256" key="1">
    <source>
        <dbReference type="ARBA" id="ARBA00004418"/>
    </source>
</evidence>
<protein>
    <submittedName>
        <fullName evidence="6">ABC transporter substrate-binding protein</fullName>
    </submittedName>
</protein>
<organism evidence="6 7">
    <name type="scientific">Cellulomonas hominis</name>
    <dbReference type="NCBI Taxonomy" id="156981"/>
    <lineage>
        <taxon>Bacteria</taxon>
        <taxon>Bacillati</taxon>
        <taxon>Actinomycetota</taxon>
        <taxon>Actinomycetes</taxon>
        <taxon>Micrococcales</taxon>
        <taxon>Cellulomonadaceae</taxon>
        <taxon>Cellulomonas</taxon>
    </lineage>
</organism>
<evidence type="ECO:0000256" key="4">
    <source>
        <dbReference type="SAM" id="SignalP"/>
    </source>
</evidence>
<dbReference type="PANTHER" id="PTHR30024">
    <property type="entry name" value="ALIPHATIC SULFONATES-BINDING PROTEIN-RELATED"/>
    <property type="match status" value="1"/>
</dbReference>
<evidence type="ECO:0000256" key="3">
    <source>
        <dbReference type="ARBA" id="ARBA00022729"/>
    </source>
</evidence>
<dbReference type="OrthoDB" id="174578at2"/>
<evidence type="ECO:0000259" key="5">
    <source>
        <dbReference type="Pfam" id="PF09084"/>
    </source>
</evidence>
<dbReference type="EMBL" id="SZYE01000009">
    <property type="protein sequence ID" value="TKR26995.1"/>
    <property type="molecule type" value="Genomic_DNA"/>
</dbReference>
<dbReference type="RefSeq" id="WP_154728175.1">
    <property type="nucleotide sequence ID" value="NZ_SZYE01000009.1"/>
</dbReference>